<accession>A0A9Q1INS2</accession>
<proteinExistence type="predicted"/>
<feature type="region of interest" description="Disordered" evidence="1">
    <location>
        <begin position="100"/>
        <end position="119"/>
    </location>
</feature>
<dbReference type="Gene3D" id="3.90.70.10">
    <property type="entry name" value="Cysteine proteinases"/>
    <property type="match status" value="1"/>
</dbReference>
<feature type="region of interest" description="Disordered" evidence="1">
    <location>
        <begin position="17"/>
        <end position="53"/>
    </location>
</feature>
<protein>
    <recommendedName>
        <fullName evidence="2">USP domain-containing protein</fullName>
    </recommendedName>
</protein>
<dbReference type="EMBL" id="JAINUF010000011">
    <property type="protein sequence ID" value="KAJ8346433.1"/>
    <property type="molecule type" value="Genomic_DNA"/>
</dbReference>
<gene>
    <name evidence="3" type="ORF">SKAU_G00278340</name>
</gene>
<dbReference type="AlphaFoldDB" id="A0A9Q1INS2"/>
<feature type="compositionally biased region" description="Basic residues" evidence="1">
    <location>
        <begin position="24"/>
        <end position="34"/>
    </location>
</feature>
<feature type="compositionally biased region" description="Polar residues" evidence="1">
    <location>
        <begin position="44"/>
        <end position="53"/>
    </location>
</feature>
<evidence type="ECO:0000256" key="1">
    <source>
        <dbReference type="SAM" id="MobiDB-lite"/>
    </source>
</evidence>
<feature type="domain" description="USP" evidence="2">
    <location>
        <begin position="157"/>
        <end position="520"/>
    </location>
</feature>
<evidence type="ECO:0000313" key="3">
    <source>
        <dbReference type="EMBL" id="KAJ8346433.1"/>
    </source>
</evidence>
<evidence type="ECO:0000259" key="2">
    <source>
        <dbReference type="PROSITE" id="PS50235"/>
    </source>
</evidence>
<dbReference type="CDD" id="cd02257">
    <property type="entry name" value="Peptidase_C19"/>
    <property type="match status" value="1"/>
</dbReference>
<dbReference type="InterPro" id="IPR028889">
    <property type="entry name" value="USP"/>
</dbReference>
<dbReference type="InterPro" id="IPR050164">
    <property type="entry name" value="Peptidase_C19"/>
</dbReference>
<dbReference type="Pfam" id="PF00443">
    <property type="entry name" value="UCH"/>
    <property type="match status" value="1"/>
</dbReference>
<dbReference type="PANTHER" id="PTHR24006:SF915">
    <property type="entry name" value="UBIQUITIN CARBOXYL-TERMINAL HYDROLASE-RELATED"/>
    <property type="match status" value="1"/>
</dbReference>
<dbReference type="InterPro" id="IPR001394">
    <property type="entry name" value="Peptidase_C19_UCH"/>
</dbReference>
<feature type="compositionally biased region" description="Pro residues" evidence="1">
    <location>
        <begin position="100"/>
        <end position="113"/>
    </location>
</feature>
<dbReference type="PROSITE" id="PS00973">
    <property type="entry name" value="USP_2"/>
    <property type="match status" value="1"/>
</dbReference>
<name>A0A9Q1INS2_SYNKA</name>
<dbReference type="GO" id="GO:0005634">
    <property type="term" value="C:nucleus"/>
    <property type="evidence" value="ECO:0007669"/>
    <property type="project" value="TreeGrafter"/>
</dbReference>
<dbReference type="SUPFAM" id="SSF54001">
    <property type="entry name" value="Cysteine proteinases"/>
    <property type="match status" value="1"/>
</dbReference>
<organism evidence="3 4">
    <name type="scientific">Synaphobranchus kaupii</name>
    <name type="common">Kaup's arrowtooth eel</name>
    <dbReference type="NCBI Taxonomy" id="118154"/>
    <lineage>
        <taxon>Eukaryota</taxon>
        <taxon>Metazoa</taxon>
        <taxon>Chordata</taxon>
        <taxon>Craniata</taxon>
        <taxon>Vertebrata</taxon>
        <taxon>Euteleostomi</taxon>
        <taxon>Actinopterygii</taxon>
        <taxon>Neopterygii</taxon>
        <taxon>Teleostei</taxon>
        <taxon>Anguilliformes</taxon>
        <taxon>Synaphobranchidae</taxon>
        <taxon>Synaphobranchus</taxon>
    </lineage>
</organism>
<dbReference type="Proteomes" id="UP001152622">
    <property type="component" value="Chromosome 11"/>
</dbReference>
<comment type="caution">
    <text evidence="3">The sequence shown here is derived from an EMBL/GenBank/DDBJ whole genome shotgun (WGS) entry which is preliminary data.</text>
</comment>
<dbReference type="GO" id="GO:0016579">
    <property type="term" value="P:protein deubiquitination"/>
    <property type="evidence" value="ECO:0007669"/>
    <property type="project" value="InterPro"/>
</dbReference>
<dbReference type="GO" id="GO:0000082">
    <property type="term" value="P:G1/S transition of mitotic cell cycle"/>
    <property type="evidence" value="ECO:0007669"/>
    <property type="project" value="TreeGrafter"/>
</dbReference>
<reference evidence="3" key="1">
    <citation type="journal article" date="2023" name="Science">
        <title>Genome structures resolve the early diversification of teleost fishes.</title>
        <authorList>
            <person name="Parey E."/>
            <person name="Louis A."/>
            <person name="Montfort J."/>
            <person name="Bouchez O."/>
            <person name="Roques C."/>
            <person name="Iampietro C."/>
            <person name="Lluch J."/>
            <person name="Castinel A."/>
            <person name="Donnadieu C."/>
            <person name="Desvignes T."/>
            <person name="Floi Bucao C."/>
            <person name="Jouanno E."/>
            <person name="Wen M."/>
            <person name="Mejri S."/>
            <person name="Dirks R."/>
            <person name="Jansen H."/>
            <person name="Henkel C."/>
            <person name="Chen W.J."/>
            <person name="Zahm M."/>
            <person name="Cabau C."/>
            <person name="Klopp C."/>
            <person name="Thompson A.W."/>
            <person name="Robinson-Rechavi M."/>
            <person name="Braasch I."/>
            <person name="Lecointre G."/>
            <person name="Bobe J."/>
            <person name="Postlethwait J.H."/>
            <person name="Berthelot C."/>
            <person name="Roest Crollius H."/>
            <person name="Guiguen Y."/>
        </authorList>
    </citation>
    <scope>NUCLEOTIDE SEQUENCE</scope>
    <source>
        <strain evidence="3">WJC10195</strain>
    </source>
</reference>
<keyword evidence="4" id="KW-1185">Reference proteome</keyword>
<dbReference type="PROSITE" id="PS50235">
    <property type="entry name" value="USP_3"/>
    <property type="match status" value="1"/>
</dbReference>
<dbReference type="InterPro" id="IPR018200">
    <property type="entry name" value="USP_CS"/>
</dbReference>
<sequence>MRRIFSLLCFCPVSDKEDTGKPKAEKKKNKKKWWKRSEKGMKAQSVSAEEPATTTICAEEQTVPTTGKAVALTITDGVHTHDGTEHKALFSDLTLSHTPSHPPSVFPSAPAPSEPGGRSEVKVVGWFSERYNSFIKFLEEHLSQNETKSDRLAHTLLGLQNFIKDIKREGCWMPNVTTHLLSCLVDLHSARDSGSSKQKTGLLKTLKKSISQNCRDFCGYEQQDAHEFLSAFLSQMKEEGFILSTIYGQHPYTCPIKANFEFDLLSTRTCLSCGARVSKTESYNSLCVDLVPGGSVQDSLALYFKVCEVECQCYVCFGQLASVEQKLQSLPRVLVLQLKRFSLNSRLKLVKLLDTLQISPLLSLQTQSKTNTCRSGMHRAASTRTLHEVSLHLDLLSPPCTSTPKLVLTHGDSQEPSPSKGDAVPVTAEKKLTSVECGAEDSVDQDSYTVNEPSGIYDYGLTSVLSHIGSSMCHGHYISNSADQNGNWLSYDDKMVKQTDLESVLSLRANCAYLLFYEHRGAGK</sequence>
<dbReference type="PANTHER" id="PTHR24006">
    <property type="entry name" value="UBIQUITIN CARBOXYL-TERMINAL HYDROLASE"/>
    <property type="match status" value="1"/>
</dbReference>
<dbReference type="OrthoDB" id="289038at2759"/>
<evidence type="ECO:0000313" key="4">
    <source>
        <dbReference type="Proteomes" id="UP001152622"/>
    </source>
</evidence>
<dbReference type="InterPro" id="IPR038765">
    <property type="entry name" value="Papain-like_cys_pep_sf"/>
</dbReference>
<dbReference type="GO" id="GO:0004843">
    <property type="term" value="F:cysteine-type deubiquitinase activity"/>
    <property type="evidence" value="ECO:0007669"/>
    <property type="project" value="InterPro"/>
</dbReference>
<dbReference type="GO" id="GO:0005829">
    <property type="term" value="C:cytosol"/>
    <property type="evidence" value="ECO:0007669"/>
    <property type="project" value="TreeGrafter"/>
</dbReference>